<keyword evidence="2" id="KW-0472">Membrane</keyword>
<sequence>MSEVRALVTILVVFHVVVFAVAPLYSEHRRRNARRRFRVPLRPAVTAWTMALVGCVLLAAVGDPPYDPPGGRGEFRAVWGWGLLLVAGTTVGAVGIVGGIHVGRRALRVRTGWTDPPGETVATGRAVPLAETEPEPSPVFERTAVCWAWTIEGYERYGSAGWTTARSGSGGVPIRIEPATDDAADDDTATSDDARAVTIDPDIAHVDVPLSESRTQPSDAPAPGRLASAADTDVGGSKHRFNEGVIAPGDAVTVVGDADADGRIRDDGALEPQLTSGDRSAVRRRLERCAVGYLLGGVACLLVFLPAYLSWIGLR</sequence>
<evidence type="ECO:0000256" key="2">
    <source>
        <dbReference type="SAM" id="Phobius"/>
    </source>
</evidence>
<dbReference type="AlphaFoldDB" id="A0A8A2VHH4"/>
<dbReference type="GeneID" id="63186416"/>
<feature type="transmembrane region" description="Helical" evidence="2">
    <location>
        <begin position="289"/>
        <end position="309"/>
    </location>
</feature>
<name>A0A8A2VHH4_9EURY</name>
<protein>
    <submittedName>
        <fullName evidence="3">Uncharacterized protein</fullName>
    </submittedName>
</protein>
<feature type="region of interest" description="Disordered" evidence="1">
    <location>
        <begin position="209"/>
        <end position="233"/>
    </location>
</feature>
<organism evidence="3 4">
    <name type="scientific">Haloterrigena alkaliphila</name>
    <dbReference type="NCBI Taxonomy" id="2816475"/>
    <lineage>
        <taxon>Archaea</taxon>
        <taxon>Methanobacteriati</taxon>
        <taxon>Methanobacteriota</taxon>
        <taxon>Stenosarchaea group</taxon>
        <taxon>Halobacteria</taxon>
        <taxon>Halobacteriales</taxon>
        <taxon>Natrialbaceae</taxon>
        <taxon>Haloterrigena</taxon>
    </lineage>
</organism>
<feature type="region of interest" description="Disordered" evidence="1">
    <location>
        <begin position="166"/>
        <end position="190"/>
    </location>
</feature>
<feature type="compositionally biased region" description="Acidic residues" evidence="1">
    <location>
        <begin position="179"/>
        <end position="190"/>
    </location>
</feature>
<dbReference type="Proteomes" id="UP000663203">
    <property type="component" value="Chromosome"/>
</dbReference>
<evidence type="ECO:0000256" key="1">
    <source>
        <dbReference type="SAM" id="MobiDB-lite"/>
    </source>
</evidence>
<reference evidence="3 4" key="1">
    <citation type="submission" date="2021-03" db="EMBL/GenBank/DDBJ databases">
        <title>Haloterrigena longa sp. nov. and Haloterrigena limicola sp. nov., extremely halophilic archaea isolated from a salt lake.</title>
        <authorList>
            <person name="Henglin C."/>
        </authorList>
    </citation>
    <scope>NUCLEOTIDE SEQUENCE [LARGE SCALE GENOMIC DNA]</scope>
    <source>
        <strain evidence="3 4">KZCA68</strain>
    </source>
</reference>
<feature type="transmembrane region" description="Helical" evidence="2">
    <location>
        <begin position="78"/>
        <end position="100"/>
    </location>
</feature>
<feature type="transmembrane region" description="Helical" evidence="2">
    <location>
        <begin position="45"/>
        <end position="66"/>
    </location>
</feature>
<dbReference type="RefSeq" id="WP_207289838.1">
    <property type="nucleotide sequence ID" value="NZ_CP071462.1"/>
</dbReference>
<keyword evidence="2" id="KW-1133">Transmembrane helix</keyword>
<evidence type="ECO:0000313" key="3">
    <source>
        <dbReference type="EMBL" id="QSX00118.1"/>
    </source>
</evidence>
<feature type="transmembrane region" description="Helical" evidence="2">
    <location>
        <begin position="6"/>
        <end position="25"/>
    </location>
</feature>
<keyword evidence="4" id="KW-1185">Reference proteome</keyword>
<keyword evidence="2" id="KW-0812">Transmembrane</keyword>
<accession>A0A8A2VHH4</accession>
<dbReference type="KEGG" id="hakz:J0X25_03885"/>
<gene>
    <name evidence="3" type="ORF">J0X25_03885</name>
</gene>
<proteinExistence type="predicted"/>
<evidence type="ECO:0000313" key="4">
    <source>
        <dbReference type="Proteomes" id="UP000663203"/>
    </source>
</evidence>
<dbReference type="EMBL" id="CP071462">
    <property type="protein sequence ID" value="QSX00118.1"/>
    <property type="molecule type" value="Genomic_DNA"/>
</dbReference>